<sequence length="183" mass="20440">QLMNPYYGKDKEESRLSREEAQELVEHLWVKIEEIGQIAVRSFHVIGSGVTVYTTFTLGGVDENGQDATNDFSLIMVDASIALQTCQTNLALRYHPKISYELVLKAIDCIRTGIGYPAIFNDRLIIDWLVNRGVPLKLARNYCIPACVAIAIPGKNVQNRIVNACLINLAKCFELALNEGRDI</sequence>
<name>X1NTU5_9ZZZZ</name>
<proteinExistence type="predicted"/>
<dbReference type="GO" id="GO:0003824">
    <property type="term" value="F:catalytic activity"/>
    <property type="evidence" value="ECO:0007669"/>
    <property type="project" value="InterPro"/>
</dbReference>
<dbReference type="InterPro" id="IPR004184">
    <property type="entry name" value="PFL_dom"/>
</dbReference>
<dbReference type="Gene3D" id="3.20.70.20">
    <property type="match status" value="1"/>
</dbReference>
<dbReference type="PROSITE" id="PS51554">
    <property type="entry name" value="PFL"/>
    <property type="match status" value="1"/>
</dbReference>
<protein>
    <recommendedName>
        <fullName evidence="1">PFL domain-containing protein</fullName>
    </recommendedName>
</protein>
<feature type="domain" description="PFL" evidence="1">
    <location>
        <begin position="1"/>
        <end position="183"/>
    </location>
</feature>
<dbReference type="AlphaFoldDB" id="X1NTU5"/>
<feature type="non-terminal residue" evidence="2">
    <location>
        <position position="183"/>
    </location>
</feature>
<dbReference type="GO" id="GO:0005829">
    <property type="term" value="C:cytosol"/>
    <property type="evidence" value="ECO:0007669"/>
    <property type="project" value="TreeGrafter"/>
</dbReference>
<evidence type="ECO:0000313" key="2">
    <source>
        <dbReference type="EMBL" id="GAI47018.1"/>
    </source>
</evidence>
<dbReference type="PANTHER" id="PTHR43641:SF2">
    <property type="entry name" value="DEHYDRATASE YBIW-RELATED"/>
    <property type="match status" value="1"/>
</dbReference>
<accession>X1NTU5</accession>
<comment type="caution">
    <text evidence="2">The sequence shown here is derived from an EMBL/GenBank/DDBJ whole genome shotgun (WGS) entry which is preliminary data.</text>
</comment>
<reference evidence="2" key="1">
    <citation type="journal article" date="2014" name="Front. Microbiol.">
        <title>High frequency of phylogenetically diverse reductive dehalogenase-homologous genes in deep subseafloor sedimentary metagenomes.</title>
        <authorList>
            <person name="Kawai M."/>
            <person name="Futagami T."/>
            <person name="Toyoda A."/>
            <person name="Takaki Y."/>
            <person name="Nishi S."/>
            <person name="Hori S."/>
            <person name="Arai W."/>
            <person name="Tsubouchi T."/>
            <person name="Morono Y."/>
            <person name="Uchiyama I."/>
            <person name="Ito T."/>
            <person name="Fujiyama A."/>
            <person name="Inagaki F."/>
            <person name="Takami H."/>
        </authorList>
    </citation>
    <scope>NUCLEOTIDE SEQUENCE</scope>
    <source>
        <strain evidence="2">Expedition CK06-06</strain>
    </source>
</reference>
<dbReference type="PANTHER" id="PTHR43641">
    <property type="entry name" value="FORMATE ACETYLTRANSFERASE 3-RELATED"/>
    <property type="match status" value="1"/>
</dbReference>
<dbReference type="InterPro" id="IPR051215">
    <property type="entry name" value="GRE"/>
</dbReference>
<dbReference type="SUPFAM" id="SSF51998">
    <property type="entry name" value="PFL-like glycyl radical enzymes"/>
    <property type="match status" value="1"/>
</dbReference>
<evidence type="ECO:0000259" key="1">
    <source>
        <dbReference type="PROSITE" id="PS51554"/>
    </source>
</evidence>
<dbReference type="EMBL" id="BARV01039599">
    <property type="protein sequence ID" value="GAI47018.1"/>
    <property type="molecule type" value="Genomic_DNA"/>
</dbReference>
<dbReference type="Pfam" id="PF02901">
    <property type="entry name" value="PFL-like"/>
    <property type="match status" value="1"/>
</dbReference>
<feature type="non-terminal residue" evidence="2">
    <location>
        <position position="1"/>
    </location>
</feature>
<organism evidence="2">
    <name type="scientific">marine sediment metagenome</name>
    <dbReference type="NCBI Taxonomy" id="412755"/>
    <lineage>
        <taxon>unclassified sequences</taxon>
        <taxon>metagenomes</taxon>
        <taxon>ecological metagenomes</taxon>
    </lineage>
</organism>
<gene>
    <name evidence="2" type="ORF">S06H3_60648</name>
</gene>